<dbReference type="Pfam" id="PF00404">
    <property type="entry name" value="Dockerin_1"/>
    <property type="match status" value="1"/>
</dbReference>
<evidence type="ECO:0000313" key="3">
    <source>
        <dbReference type="Proteomes" id="UP000176648"/>
    </source>
</evidence>
<evidence type="ECO:0000313" key="2">
    <source>
        <dbReference type="EMBL" id="OGY96434.1"/>
    </source>
</evidence>
<reference evidence="2 3" key="1">
    <citation type="journal article" date="2016" name="Nat. Commun.">
        <title>Thousands of microbial genomes shed light on interconnected biogeochemical processes in an aquifer system.</title>
        <authorList>
            <person name="Anantharaman K."/>
            <person name="Brown C.T."/>
            <person name="Hug L.A."/>
            <person name="Sharon I."/>
            <person name="Castelle C.J."/>
            <person name="Probst A.J."/>
            <person name="Thomas B.C."/>
            <person name="Singh A."/>
            <person name="Wilkins M.J."/>
            <person name="Karaoz U."/>
            <person name="Brodie E.L."/>
            <person name="Williams K.H."/>
            <person name="Hubbard S.S."/>
            <person name="Banfield J.F."/>
        </authorList>
    </citation>
    <scope>NUCLEOTIDE SEQUENCE [LARGE SCALE GENOMIC DNA]</scope>
</reference>
<gene>
    <name evidence="2" type="ORF">A2122_02975</name>
</gene>
<dbReference type="AlphaFoldDB" id="A0A1G2C4V7"/>
<keyword evidence="1" id="KW-0732">Signal</keyword>
<comment type="caution">
    <text evidence="2">The sequence shown here is derived from an EMBL/GenBank/DDBJ whole genome shotgun (WGS) entry which is preliminary data.</text>
</comment>
<dbReference type="InterPro" id="IPR018247">
    <property type="entry name" value="EF_Hand_1_Ca_BS"/>
</dbReference>
<dbReference type="STRING" id="1798644.A2122_02975"/>
<dbReference type="Proteomes" id="UP000176648">
    <property type="component" value="Unassembled WGS sequence"/>
</dbReference>
<dbReference type="GO" id="GO:0004553">
    <property type="term" value="F:hydrolase activity, hydrolyzing O-glycosyl compounds"/>
    <property type="evidence" value="ECO:0007669"/>
    <property type="project" value="InterPro"/>
</dbReference>
<dbReference type="EMBL" id="MHKU01000031">
    <property type="protein sequence ID" value="OGY96434.1"/>
    <property type="molecule type" value="Genomic_DNA"/>
</dbReference>
<proteinExistence type="predicted"/>
<dbReference type="InterPro" id="IPR002105">
    <property type="entry name" value="Dockerin_1_rpt"/>
</dbReference>
<accession>A0A1G2C4V7</accession>
<evidence type="ECO:0000256" key="1">
    <source>
        <dbReference type="SAM" id="SignalP"/>
    </source>
</evidence>
<organism evidence="2 3">
    <name type="scientific">Candidatus Liptonbacteria bacterium GWB1_49_6</name>
    <dbReference type="NCBI Taxonomy" id="1798644"/>
    <lineage>
        <taxon>Bacteria</taxon>
        <taxon>Candidatus Liptoniibacteriota</taxon>
    </lineage>
</organism>
<name>A0A1G2C4V7_9BACT</name>
<dbReference type="InterPro" id="IPR036439">
    <property type="entry name" value="Dockerin_dom_sf"/>
</dbReference>
<dbReference type="GO" id="GO:0000272">
    <property type="term" value="P:polysaccharide catabolic process"/>
    <property type="evidence" value="ECO:0007669"/>
    <property type="project" value="InterPro"/>
</dbReference>
<sequence>MKNKLKITIFPAILLLLLMIGNFAVASEVTGTLSTEVKGTVNIPTGGGGGGGSSGGGGSIYRVGDANKDGRVDIFDFNLLMVHWGETTSNNIADFNRDSKVDILDFNLLMVNWTL</sequence>
<dbReference type="SUPFAM" id="SSF63446">
    <property type="entry name" value="Type I dockerin domain"/>
    <property type="match status" value="1"/>
</dbReference>
<feature type="signal peptide" evidence="1">
    <location>
        <begin position="1"/>
        <end position="26"/>
    </location>
</feature>
<protein>
    <recommendedName>
        <fullName evidence="4">Dockerin domain-containing protein</fullName>
    </recommendedName>
</protein>
<dbReference type="Gene3D" id="1.10.1330.10">
    <property type="entry name" value="Dockerin domain"/>
    <property type="match status" value="1"/>
</dbReference>
<dbReference type="PROSITE" id="PS00018">
    <property type="entry name" value="EF_HAND_1"/>
    <property type="match status" value="1"/>
</dbReference>
<feature type="chain" id="PRO_5009582214" description="Dockerin domain-containing protein" evidence="1">
    <location>
        <begin position="27"/>
        <end position="115"/>
    </location>
</feature>
<evidence type="ECO:0008006" key="4">
    <source>
        <dbReference type="Google" id="ProtNLM"/>
    </source>
</evidence>